<dbReference type="Pfam" id="PF08338">
    <property type="entry name" value="DUF1731"/>
    <property type="match status" value="1"/>
</dbReference>
<feature type="domain" description="NAD-dependent epimerase/dehydratase" evidence="2">
    <location>
        <begin position="3"/>
        <end position="216"/>
    </location>
</feature>
<dbReference type="Pfam" id="PF01370">
    <property type="entry name" value="Epimerase"/>
    <property type="match status" value="1"/>
</dbReference>
<organism evidence="4 5">
    <name type="scientific">Kineosporia succinea</name>
    <dbReference type="NCBI Taxonomy" id="84632"/>
    <lineage>
        <taxon>Bacteria</taxon>
        <taxon>Bacillati</taxon>
        <taxon>Actinomycetota</taxon>
        <taxon>Actinomycetes</taxon>
        <taxon>Kineosporiales</taxon>
        <taxon>Kineosporiaceae</taxon>
        <taxon>Kineosporia</taxon>
    </lineage>
</organism>
<dbReference type="InterPro" id="IPR013549">
    <property type="entry name" value="DUF1731"/>
</dbReference>
<name>A0ABT9P689_9ACTN</name>
<evidence type="ECO:0000313" key="5">
    <source>
        <dbReference type="Proteomes" id="UP001235712"/>
    </source>
</evidence>
<dbReference type="SUPFAM" id="SSF51735">
    <property type="entry name" value="NAD(P)-binding Rossmann-fold domains"/>
    <property type="match status" value="1"/>
</dbReference>
<proteinExistence type="inferred from homology"/>
<accession>A0ABT9P689</accession>
<dbReference type="Gene3D" id="3.40.50.720">
    <property type="entry name" value="NAD(P)-binding Rossmann-like Domain"/>
    <property type="match status" value="1"/>
</dbReference>
<dbReference type="InterPro" id="IPR001509">
    <property type="entry name" value="Epimerase_deHydtase"/>
</dbReference>
<sequence length="306" mass="32090">MKVAVTGSHGLIGTALVERLTARGDEVIRLVRSAPSGPGEVRWDPAGGSVDLDGLEGVDGVVHLAGAGVGDRRWTAAYKREIRDSRALGTRTLVRALTSLEAGPRVLVSGSAIGYYGDRGEEVLTETSAPGQGFLTGVVEVWEAEAVPAADAGIRVVHPRFGLIMAPNGGAFKQLLLLARLGLAGPMGNGRQWWSWITLHDTLNALELMLDGPADGDGAPLSGPVNMVGPEPARNADVMKAVASALHRPALVPAPAFALKAVLGEFAAEVLGSQRVVPDRLRDAGFQWEHDTLDKAAAWMTQRPGA</sequence>
<protein>
    <submittedName>
        <fullName evidence="4">Uncharacterized protein (TIGR01777 family)</fullName>
    </submittedName>
</protein>
<dbReference type="RefSeq" id="WP_307245155.1">
    <property type="nucleotide sequence ID" value="NZ_JAUSQZ010000001.1"/>
</dbReference>
<evidence type="ECO:0000259" key="2">
    <source>
        <dbReference type="Pfam" id="PF01370"/>
    </source>
</evidence>
<evidence type="ECO:0000256" key="1">
    <source>
        <dbReference type="ARBA" id="ARBA00009353"/>
    </source>
</evidence>
<feature type="domain" description="DUF1731" evidence="3">
    <location>
        <begin position="254"/>
        <end position="299"/>
    </location>
</feature>
<keyword evidence="5" id="KW-1185">Reference proteome</keyword>
<dbReference type="InterPro" id="IPR036291">
    <property type="entry name" value="NAD(P)-bd_dom_sf"/>
</dbReference>
<reference evidence="4 5" key="1">
    <citation type="submission" date="2023-07" db="EMBL/GenBank/DDBJ databases">
        <title>Sequencing the genomes of 1000 actinobacteria strains.</title>
        <authorList>
            <person name="Klenk H.-P."/>
        </authorList>
    </citation>
    <scope>NUCLEOTIDE SEQUENCE [LARGE SCALE GENOMIC DNA]</scope>
    <source>
        <strain evidence="4 5">DSM 44388</strain>
    </source>
</reference>
<dbReference type="InterPro" id="IPR010099">
    <property type="entry name" value="SDR39U1"/>
</dbReference>
<comment type="similarity">
    <text evidence="1">Belongs to the NAD(P)-dependent epimerase/dehydratase family. SDR39U1 subfamily.</text>
</comment>
<dbReference type="Proteomes" id="UP001235712">
    <property type="component" value="Unassembled WGS sequence"/>
</dbReference>
<dbReference type="PANTHER" id="PTHR11092:SF0">
    <property type="entry name" value="EPIMERASE FAMILY PROTEIN SDR39U1"/>
    <property type="match status" value="1"/>
</dbReference>
<comment type="caution">
    <text evidence="4">The sequence shown here is derived from an EMBL/GenBank/DDBJ whole genome shotgun (WGS) entry which is preliminary data.</text>
</comment>
<dbReference type="NCBIfam" id="TIGR01777">
    <property type="entry name" value="yfcH"/>
    <property type="match status" value="1"/>
</dbReference>
<dbReference type="PANTHER" id="PTHR11092">
    <property type="entry name" value="SUGAR NUCLEOTIDE EPIMERASE RELATED"/>
    <property type="match status" value="1"/>
</dbReference>
<gene>
    <name evidence="4" type="ORF">J2S57_003951</name>
</gene>
<evidence type="ECO:0000313" key="4">
    <source>
        <dbReference type="EMBL" id="MDP9828202.1"/>
    </source>
</evidence>
<evidence type="ECO:0000259" key="3">
    <source>
        <dbReference type="Pfam" id="PF08338"/>
    </source>
</evidence>
<dbReference type="EMBL" id="JAUSQZ010000001">
    <property type="protein sequence ID" value="MDP9828202.1"/>
    <property type="molecule type" value="Genomic_DNA"/>
</dbReference>